<dbReference type="InterPro" id="IPR027268">
    <property type="entry name" value="Peptidase_M4/M1_CTD_sf"/>
</dbReference>
<evidence type="ECO:0000256" key="4">
    <source>
        <dbReference type="ARBA" id="ARBA00022525"/>
    </source>
</evidence>
<gene>
    <name evidence="12" type="ORF">AMAG_20493</name>
</gene>
<keyword evidence="9 11" id="KW-0482">Metalloprotease</keyword>
<comment type="subcellular location">
    <subcellularLocation>
        <location evidence="2 11">Secreted</location>
    </subcellularLocation>
</comment>
<comment type="similarity">
    <text evidence="3 11">Belongs to the peptidase M36 family.</text>
</comment>
<evidence type="ECO:0000256" key="8">
    <source>
        <dbReference type="ARBA" id="ARBA00022833"/>
    </source>
</evidence>
<evidence type="ECO:0000256" key="9">
    <source>
        <dbReference type="ARBA" id="ARBA00023049"/>
    </source>
</evidence>
<keyword evidence="5 11" id="KW-0645">Protease</keyword>
<dbReference type="Pfam" id="PF02128">
    <property type="entry name" value="Peptidase_M36"/>
    <property type="match status" value="1"/>
</dbReference>
<sequence>MLDDVSVTCTTLVPVASYATGRPYGFHKYPYTTDMAVNPSTYSFLDQNEYTESHRTGEPCRPSFIDARDAFLLAEQNLTGGVNRCLNWKGFAQRGLGAMAAQGVYVNSDGVPPECEGM</sequence>
<evidence type="ECO:0000256" key="2">
    <source>
        <dbReference type="ARBA" id="ARBA00004613"/>
    </source>
</evidence>
<keyword evidence="7 11" id="KW-0378">Hydrolase</keyword>
<protein>
    <recommendedName>
        <fullName evidence="11">Extracellular metalloproteinase</fullName>
        <ecNumber evidence="11">3.4.24.-</ecNumber>
    </recommendedName>
    <alternativeName>
        <fullName evidence="11">Fungalysin</fullName>
    </alternativeName>
</protein>
<evidence type="ECO:0000256" key="11">
    <source>
        <dbReference type="RuleBase" id="RU364017"/>
    </source>
</evidence>
<evidence type="ECO:0000256" key="1">
    <source>
        <dbReference type="ARBA" id="ARBA00001947"/>
    </source>
</evidence>
<keyword evidence="13" id="KW-1185">Reference proteome</keyword>
<dbReference type="GO" id="GO:0006508">
    <property type="term" value="P:proteolysis"/>
    <property type="evidence" value="ECO:0007669"/>
    <property type="project" value="UniProtKB-KW"/>
</dbReference>
<dbReference type="PANTHER" id="PTHR33478:SF1">
    <property type="entry name" value="EXTRACELLULAR METALLOPROTEINASE MEP"/>
    <property type="match status" value="1"/>
</dbReference>
<organism evidence="12 13">
    <name type="scientific">Allomyces macrogynus (strain ATCC 38327)</name>
    <name type="common">Allomyces javanicus var. macrogynus</name>
    <dbReference type="NCBI Taxonomy" id="578462"/>
    <lineage>
        <taxon>Eukaryota</taxon>
        <taxon>Fungi</taxon>
        <taxon>Fungi incertae sedis</taxon>
        <taxon>Blastocladiomycota</taxon>
        <taxon>Blastocladiomycetes</taxon>
        <taxon>Blastocladiales</taxon>
        <taxon>Blastocladiaceae</taxon>
        <taxon>Allomyces</taxon>
    </lineage>
</organism>
<evidence type="ECO:0000256" key="5">
    <source>
        <dbReference type="ARBA" id="ARBA00022670"/>
    </source>
</evidence>
<dbReference type="AlphaFoldDB" id="A0A0L0TDK0"/>
<dbReference type="PANTHER" id="PTHR33478">
    <property type="entry name" value="EXTRACELLULAR METALLOPROTEINASE MEP"/>
    <property type="match status" value="1"/>
</dbReference>
<dbReference type="VEuPathDB" id="FungiDB:AMAG_20493"/>
<proteinExistence type="inferred from homology"/>
<accession>A0A0L0TDK0</accession>
<dbReference type="EMBL" id="GG745382">
    <property type="protein sequence ID" value="KNE72649.1"/>
    <property type="molecule type" value="Genomic_DNA"/>
</dbReference>
<dbReference type="InterPro" id="IPR050371">
    <property type="entry name" value="Fungal_virulence_M36"/>
</dbReference>
<reference evidence="12 13" key="1">
    <citation type="submission" date="2009-11" db="EMBL/GenBank/DDBJ databases">
        <title>Annotation of Allomyces macrogynus ATCC 38327.</title>
        <authorList>
            <consortium name="The Broad Institute Genome Sequencing Platform"/>
            <person name="Russ C."/>
            <person name="Cuomo C."/>
            <person name="Burger G."/>
            <person name="Gray M.W."/>
            <person name="Holland P.W.H."/>
            <person name="King N."/>
            <person name="Lang F.B.F."/>
            <person name="Roger A.J."/>
            <person name="Ruiz-Trillo I."/>
            <person name="Young S.K."/>
            <person name="Zeng Q."/>
            <person name="Gargeya S."/>
            <person name="Fitzgerald M."/>
            <person name="Haas B."/>
            <person name="Abouelleil A."/>
            <person name="Alvarado L."/>
            <person name="Arachchi H.M."/>
            <person name="Berlin A."/>
            <person name="Chapman S.B."/>
            <person name="Gearin G."/>
            <person name="Goldberg J."/>
            <person name="Griggs A."/>
            <person name="Gujja S."/>
            <person name="Hansen M."/>
            <person name="Heiman D."/>
            <person name="Howarth C."/>
            <person name="Larimer J."/>
            <person name="Lui A."/>
            <person name="MacDonald P.J.P."/>
            <person name="McCowen C."/>
            <person name="Montmayeur A."/>
            <person name="Murphy C."/>
            <person name="Neiman D."/>
            <person name="Pearson M."/>
            <person name="Priest M."/>
            <person name="Roberts A."/>
            <person name="Saif S."/>
            <person name="Shea T."/>
            <person name="Sisk P."/>
            <person name="Stolte C."/>
            <person name="Sykes S."/>
            <person name="Wortman J."/>
            <person name="Nusbaum C."/>
            <person name="Birren B."/>
        </authorList>
    </citation>
    <scope>NUCLEOTIDE SEQUENCE [LARGE SCALE GENOMIC DNA]</scope>
    <source>
        <strain evidence="12 13">ATCC 38327</strain>
    </source>
</reference>
<dbReference type="Gene3D" id="1.10.390.10">
    <property type="entry name" value="Neutral Protease Domain 2"/>
    <property type="match status" value="2"/>
</dbReference>
<keyword evidence="8 11" id="KW-0862">Zinc</keyword>
<evidence type="ECO:0000256" key="7">
    <source>
        <dbReference type="ARBA" id="ARBA00022801"/>
    </source>
</evidence>
<dbReference type="EC" id="3.4.24.-" evidence="11"/>
<keyword evidence="6 11" id="KW-0479">Metal-binding</keyword>
<evidence type="ECO:0000256" key="6">
    <source>
        <dbReference type="ARBA" id="ARBA00022723"/>
    </source>
</evidence>
<dbReference type="STRING" id="578462.A0A0L0TDK0"/>
<evidence type="ECO:0000256" key="3">
    <source>
        <dbReference type="ARBA" id="ARBA00006006"/>
    </source>
</evidence>
<comment type="cofactor">
    <cofactor evidence="1 11">
        <name>Zn(2+)</name>
        <dbReference type="ChEBI" id="CHEBI:29105"/>
    </cofactor>
</comment>
<keyword evidence="10 11" id="KW-0865">Zymogen</keyword>
<dbReference type="GO" id="GO:0004222">
    <property type="term" value="F:metalloendopeptidase activity"/>
    <property type="evidence" value="ECO:0007669"/>
    <property type="project" value="InterPro"/>
</dbReference>
<name>A0A0L0TDK0_ALLM3</name>
<dbReference type="InterPro" id="IPR001842">
    <property type="entry name" value="Peptidase_M36"/>
</dbReference>
<evidence type="ECO:0000313" key="13">
    <source>
        <dbReference type="Proteomes" id="UP000054350"/>
    </source>
</evidence>
<dbReference type="GO" id="GO:0005615">
    <property type="term" value="C:extracellular space"/>
    <property type="evidence" value="ECO:0007669"/>
    <property type="project" value="InterPro"/>
</dbReference>
<reference evidence="13" key="2">
    <citation type="submission" date="2009-11" db="EMBL/GenBank/DDBJ databases">
        <title>The Genome Sequence of Allomyces macrogynus strain ATCC 38327.</title>
        <authorList>
            <consortium name="The Broad Institute Genome Sequencing Platform"/>
            <person name="Russ C."/>
            <person name="Cuomo C."/>
            <person name="Shea T."/>
            <person name="Young S.K."/>
            <person name="Zeng Q."/>
            <person name="Koehrsen M."/>
            <person name="Haas B."/>
            <person name="Borodovsky M."/>
            <person name="Guigo R."/>
            <person name="Alvarado L."/>
            <person name="Berlin A."/>
            <person name="Borenstein D."/>
            <person name="Chen Z."/>
            <person name="Engels R."/>
            <person name="Freedman E."/>
            <person name="Gellesch M."/>
            <person name="Goldberg J."/>
            <person name="Griggs A."/>
            <person name="Gujja S."/>
            <person name="Heiman D."/>
            <person name="Hepburn T."/>
            <person name="Howarth C."/>
            <person name="Jen D."/>
            <person name="Larson L."/>
            <person name="Lewis B."/>
            <person name="Mehta T."/>
            <person name="Park D."/>
            <person name="Pearson M."/>
            <person name="Roberts A."/>
            <person name="Saif S."/>
            <person name="Shenoy N."/>
            <person name="Sisk P."/>
            <person name="Stolte C."/>
            <person name="Sykes S."/>
            <person name="Walk T."/>
            <person name="White J."/>
            <person name="Yandava C."/>
            <person name="Burger G."/>
            <person name="Gray M.W."/>
            <person name="Holland P.W.H."/>
            <person name="King N."/>
            <person name="Lang F.B.F."/>
            <person name="Roger A.J."/>
            <person name="Ruiz-Trillo I."/>
            <person name="Lander E."/>
            <person name="Nusbaum C."/>
        </authorList>
    </citation>
    <scope>NUCLEOTIDE SEQUENCE [LARGE SCALE GENOMIC DNA]</scope>
    <source>
        <strain evidence="13">ATCC 38327</strain>
    </source>
</reference>
<evidence type="ECO:0000313" key="12">
    <source>
        <dbReference type="EMBL" id="KNE72649.1"/>
    </source>
</evidence>
<evidence type="ECO:0000256" key="10">
    <source>
        <dbReference type="ARBA" id="ARBA00023145"/>
    </source>
</evidence>
<dbReference type="SUPFAM" id="SSF55486">
    <property type="entry name" value="Metalloproteases ('zincins'), catalytic domain"/>
    <property type="match status" value="1"/>
</dbReference>
<dbReference type="GO" id="GO:0008270">
    <property type="term" value="F:zinc ion binding"/>
    <property type="evidence" value="ECO:0007669"/>
    <property type="project" value="InterPro"/>
</dbReference>
<dbReference type="OrthoDB" id="3227768at2759"/>
<keyword evidence="4 11" id="KW-0964">Secreted</keyword>
<dbReference type="Proteomes" id="UP000054350">
    <property type="component" value="Unassembled WGS sequence"/>
</dbReference>